<comment type="caution">
    <text evidence="8">The sequence shown here is derived from an EMBL/GenBank/DDBJ whole genome shotgun (WGS) entry which is preliminary data.</text>
</comment>
<keyword evidence="4" id="KW-0393">Immunoglobulin domain</keyword>
<evidence type="ECO:0000256" key="1">
    <source>
        <dbReference type="ARBA" id="ARBA00022729"/>
    </source>
</evidence>
<sequence length="455" mass="50685">MMHLVISVLLAALSLECRAQRDNVLQPEAEKTATKGEAVTLGCHYNSTSSNEYLFWYKQHGDNSPTFILSRFKIGTGKTEDEDRFSSTLDSSLRSVPLKIQKLQLSDSAVYYCALQPTVTGNTNTLSKNLWSKDNTILHSIHQRESLSGSAVKISLHYREKSSVQKAALLLCPTDTPNKQLVVMSFTECKGQDTVTQTTGEVSATEGDTVTLGCTFKTSNTAYLFWYKQEVNGYPKYMLMRYVGTRVNAAEFQKDKFDATINETSVPLQISSAAVTDSAVYYCVLRPTVTGNTNTLYKNLWSKDNTILINIHQRESLSKVYDRPPCVSCEDLTPVKTEEFSSEGSTVTLSYKAGSNANYYFWYRQYPGEPPEFLISHSASGTVVTNPIPGLNITVESNRINLIISSAAVTDSAVYYCALRPTVTGNTNTLYKNLWSKDNTTLHNIHQREALSVRP</sequence>
<keyword evidence="5" id="KW-0391">Immunity</keyword>
<dbReference type="SMART" id="SM00409">
    <property type="entry name" value="IG"/>
    <property type="match status" value="3"/>
</dbReference>
<name>A0AAD6AAM8_9TELE</name>
<dbReference type="PANTHER" id="PTHR19367:SF18">
    <property type="entry name" value="T CELL RECEPTOR ALPHA VARIABLE 16"/>
    <property type="match status" value="1"/>
</dbReference>
<keyword evidence="3" id="KW-0675">Receptor</keyword>
<evidence type="ECO:0000259" key="7">
    <source>
        <dbReference type="PROSITE" id="PS50835"/>
    </source>
</evidence>
<evidence type="ECO:0000313" key="8">
    <source>
        <dbReference type="EMBL" id="KAJ4921620.1"/>
    </source>
</evidence>
<proteinExistence type="predicted"/>
<keyword evidence="1 6" id="KW-0732">Signal</keyword>
<feature type="signal peptide" evidence="6">
    <location>
        <begin position="1"/>
        <end position="19"/>
    </location>
</feature>
<keyword evidence="9" id="KW-1185">Reference proteome</keyword>
<evidence type="ECO:0000256" key="5">
    <source>
        <dbReference type="ARBA" id="ARBA00043266"/>
    </source>
</evidence>
<gene>
    <name evidence="8" type="ORF">JOQ06_023002</name>
</gene>
<dbReference type="SUPFAM" id="SSF48726">
    <property type="entry name" value="Immunoglobulin"/>
    <property type="match status" value="3"/>
</dbReference>
<dbReference type="InterPro" id="IPR051287">
    <property type="entry name" value="TCR_variable_region"/>
</dbReference>
<dbReference type="InterPro" id="IPR003599">
    <property type="entry name" value="Ig_sub"/>
</dbReference>
<dbReference type="InterPro" id="IPR007110">
    <property type="entry name" value="Ig-like_dom"/>
</dbReference>
<organism evidence="8 9">
    <name type="scientific">Pogonophryne albipinna</name>
    <dbReference type="NCBI Taxonomy" id="1090488"/>
    <lineage>
        <taxon>Eukaryota</taxon>
        <taxon>Metazoa</taxon>
        <taxon>Chordata</taxon>
        <taxon>Craniata</taxon>
        <taxon>Vertebrata</taxon>
        <taxon>Euteleostomi</taxon>
        <taxon>Actinopterygii</taxon>
        <taxon>Neopterygii</taxon>
        <taxon>Teleostei</taxon>
        <taxon>Neoteleostei</taxon>
        <taxon>Acanthomorphata</taxon>
        <taxon>Eupercaria</taxon>
        <taxon>Perciformes</taxon>
        <taxon>Notothenioidei</taxon>
        <taxon>Pogonophryne</taxon>
    </lineage>
</organism>
<dbReference type="PROSITE" id="PS50835">
    <property type="entry name" value="IG_LIKE"/>
    <property type="match status" value="2"/>
</dbReference>
<dbReference type="PANTHER" id="PTHR19367">
    <property type="entry name" value="T-CELL RECEPTOR ALPHA CHAIN V REGION"/>
    <property type="match status" value="1"/>
</dbReference>
<dbReference type="SMART" id="SM00406">
    <property type="entry name" value="IGv"/>
    <property type="match status" value="3"/>
</dbReference>
<feature type="domain" description="Ig-like" evidence="7">
    <location>
        <begin position="22"/>
        <end position="127"/>
    </location>
</feature>
<keyword evidence="5" id="KW-1279">T cell receptor</keyword>
<evidence type="ECO:0000256" key="2">
    <source>
        <dbReference type="ARBA" id="ARBA00023130"/>
    </source>
</evidence>
<accession>A0AAD6AAM8</accession>
<feature type="chain" id="PRO_5041938186" description="Ig-like domain-containing protein" evidence="6">
    <location>
        <begin position="20"/>
        <end position="455"/>
    </location>
</feature>
<protein>
    <recommendedName>
        <fullName evidence="7">Ig-like domain-containing protein</fullName>
    </recommendedName>
</protein>
<evidence type="ECO:0000313" key="9">
    <source>
        <dbReference type="Proteomes" id="UP001219934"/>
    </source>
</evidence>
<dbReference type="GO" id="GO:0002250">
    <property type="term" value="P:adaptive immune response"/>
    <property type="evidence" value="ECO:0007669"/>
    <property type="project" value="UniProtKB-KW"/>
</dbReference>
<dbReference type="Pfam" id="PF07686">
    <property type="entry name" value="V-set"/>
    <property type="match status" value="3"/>
</dbReference>
<dbReference type="GO" id="GO:0042101">
    <property type="term" value="C:T cell receptor complex"/>
    <property type="evidence" value="ECO:0007669"/>
    <property type="project" value="UniProtKB-KW"/>
</dbReference>
<evidence type="ECO:0000256" key="6">
    <source>
        <dbReference type="SAM" id="SignalP"/>
    </source>
</evidence>
<dbReference type="InterPro" id="IPR013106">
    <property type="entry name" value="Ig_V-set"/>
</dbReference>
<dbReference type="EMBL" id="JAPTMU010000111">
    <property type="protein sequence ID" value="KAJ4921620.1"/>
    <property type="molecule type" value="Genomic_DNA"/>
</dbReference>
<dbReference type="AlphaFoldDB" id="A0AAD6AAM8"/>
<dbReference type="Proteomes" id="UP001219934">
    <property type="component" value="Unassembled WGS sequence"/>
</dbReference>
<feature type="domain" description="Ig-like" evidence="7">
    <location>
        <begin position="193"/>
        <end position="283"/>
    </location>
</feature>
<evidence type="ECO:0000256" key="4">
    <source>
        <dbReference type="ARBA" id="ARBA00023319"/>
    </source>
</evidence>
<dbReference type="InterPro" id="IPR013783">
    <property type="entry name" value="Ig-like_fold"/>
</dbReference>
<evidence type="ECO:0000256" key="3">
    <source>
        <dbReference type="ARBA" id="ARBA00023170"/>
    </source>
</evidence>
<dbReference type="InterPro" id="IPR036179">
    <property type="entry name" value="Ig-like_dom_sf"/>
</dbReference>
<keyword evidence="2" id="KW-1064">Adaptive immunity</keyword>
<dbReference type="Gene3D" id="2.60.40.10">
    <property type="entry name" value="Immunoglobulins"/>
    <property type="match status" value="3"/>
</dbReference>
<reference evidence="8" key="1">
    <citation type="submission" date="2022-11" db="EMBL/GenBank/DDBJ databases">
        <title>Chromosome-level genome of Pogonophryne albipinna.</title>
        <authorList>
            <person name="Jo E."/>
        </authorList>
    </citation>
    <scope>NUCLEOTIDE SEQUENCE</scope>
    <source>
        <strain evidence="8">SGF0006</strain>
        <tissue evidence="8">Muscle</tissue>
    </source>
</reference>